<dbReference type="Proteomes" id="UP000219374">
    <property type="component" value="Unassembled WGS sequence"/>
</dbReference>
<proteinExistence type="predicted"/>
<organism evidence="2 3">
    <name type="scientific">Pseudoxanthomonas wuyuanensis</name>
    <dbReference type="NCBI Taxonomy" id="1073196"/>
    <lineage>
        <taxon>Bacteria</taxon>
        <taxon>Pseudomonadati</taxon>
        <taxon>Pseudomonadota</taxon>
        <taxon>Gammaproteobacteria</taxon>
        <taxon>Lysobacterales</taxon>
        <taxon>Lysobacteraceae</taxon>
        <taxon>Pseudoxanthomonas</taxon>
    </lineage>
</organism>
<keyword evidence="3" id="KW-1185">Reference proteome</keyword>
<gene>
    <name evidence="2" type="ORF">SAMN06296416_104344</name>
</gene>
<dbReference type="RefSeq" id="WP_097121988.1">
    <property type="nucleotide sequence ID" value="NZ_OCND01000004.1"/>
</dbReference>
<sequence length="171" mass="18828">MSKVCAVLCLALLAFCAPSFAQQSVPADLQQQMTETEFKAAGLDKLTPAELSALNAWLQRKVSSETAVAVEQVREQAKEEGRKEVVDKNRGFFHFGSNDPIDSSLVGEFSGFAKGKRYTLENGQVWQQTDDARLAGVRRSSPKVSIKPGLMGAWYLRIDGFNTSAKVQRIE</sequence>
<feature type="chain" id="PRO_5012741536" description="Secreted protein" evidence="1">
    <location>
        <begin position="22"/>
        <end position="171"/>
    </location>
</feature>
<protein>
    <recommendedName>
        <fullName evidence="4">Secreted protein</fullName>
    </recommendedName>
</protein>
<evidence type="ECO:0000313" key="3">
    <source>
        <dbReference type="Proteomes" id="UP000219374"/>
    </source>
</evidence>
<dbReference type="OrthoDB" id="5966441at2"/>
<dbReference type="AlphaFoldDB" id="A0A286D7U1"/>
<evidence type="ECO:0008006" key="4">
    <source>
        <dbReference type="Google" id="ProtNLM"/>
    </source>
</evidence>
<name>A0A286D7U1_9GAMM</name>
<evidence type="ECO:0000256" key="1">
    <source>
        <dbReference type="SAM" id="SignalP"/>
    </source>
</evidence>
<dbReference type="EMBL" id="OCND01000004">
    <property type="protein sequence ID" value="SOD54732.1"/>
    <property type="molecule type" value="Genomic_DNA"/>
</dbReference>
<feature type="signal peptide" evidence="1">
    <location>
        <begin position="1"/>
        <end position="21"/>
    </location>
</feature>
<evidence type="ECO:0000313" key="2">
    <source>
        <dbReference type="EMBL" id="SOD54732.1"/>
    </source>
</evidence>
<accession>A0A286D7U1</accession>
<reference evidence="2 3" key="1">
    <citation type="submission" date="2017-09" db="EMBL/GenBank/DDBJ databases">
        <authorList>
            <person name="Ehlers B."/>
            <person name="Leendertz F.H."/>
        </authorList>
    </citation>
    <scope>NUCLEOTIDE SEQUENCE [LARGE SCALE GENOMIC DNA]</scope>
    <source>
        <strain evidence="2 3">CGMCC 1.10978</strain>
    </source>
</reference>
<keyword evidence="1" id="KW-0732">Signal</keyword>